<evidence type="ECO:0000256" key="10">
    <source>
        <dbReference type="SAM" id="SignalP"/>
    </source>
</evidence>
<feature type="signal peptide" evidence="10">
    <location>
        <begin position="1"/>
        <end position="26"/>
    </location>
</feature>
<reference evidence="12 13" key="1">
    <citation type="submission" date="2019-06" db="EMBL/GenBank/DDBJ databases">
        <title>Genomic Encyclopedia of Type Strains, Phase IV (KMG-V): Genome sequencing to study the core and pangenomes of soil and plant-associated prokaryotes.</title>
        <authorList>
            <person name="Whitman W."/>
        </authorList>
    </citation>
    <scope>NUCLEOTIDE SEQUENCE [LARGE SCALE GENOMIC DNA]</scope>
    <source>
        <strain evidence="12 13">BR 11880</strain>
    </source>
</reference>
<evidence type="ECO:0000256" key="8">
    <source>
        <dbReference type="ARBA" id="ARBA00022989"/>
    </source>
</evidence>
<accession>A0A560FMG1</accession>
<comment type="subcellular location">
    <subcellularLocation>
        <location evidence="1">Cell inner membrane</location>
        <topology evidence="1">Single-pass membrane protein</topology>
        <orientation evidence="1">Periplasmic side</orientation>
    </subcellularLocation>
</comment>
<name>A0A560FMG1_9PROT</name>
<evidence type="ECO:0000259" key="11">
    <source>
        <dbReference type="PROSITE" id="PS52015"/>
    </source>
</evidence>
<evidence type="ECO:0000256" key="5">
    <source>
        <dbReference type="ARBA" id="ARBA00022519"/>
    </source>
</evidence>
<feature type="chain" id="PRO_5021710003" evidence="10">
    <location>
        <begin position="27"/>
        <end position="273"/>
    </location>
</feature>
<keyword evidence="8" id="KW-1133">Transmembrane helix</keyword>
<feature type="domain" description="TonB C-terminal" evidence="11">
    <location>
        <begin position="34"/>
        <end position="132"/>
    </location>
</feature>
<proteinExistence type="inferred from homology"/>
<keyword evidence="9" id="KW-0472">Membrane</keyword>
<dbReference type="NCBIfam" id="TIGR01352">
    <property type="entry name" value="tonB_Cterm"/>
    <property type="match status" value="1"/>
</dbReference>
<evidence type="ECO:0000256" key="9">
    <source>
        <dbReference type="ARBA" id="ARBA00023136"/>
    </source>
</evidence>
<keyword evidence="10" id="KW-0732">Signal</keyword>
<keyword evidence="4" id="KW-1003">Cell membrane</keyword>
<keyword evidence="5" id="KW-0997">Cell inner membrane</keyword>
<dbReference type="PROSITE" id="PS52015">
    <property type="entry name" value="TONB_CTD"/>
    <property type="match status" value="1"/>
</dbReference>
<dbReference type="PANTHER" id="PTHR33446">
    <property type="entry name" value="PROTEIN TONB-RELATED"/>
    <property type="match status" value="1"/>
</dbReference>
<evidence type="ECO:0000256" key="1">
    <source>
        <dbReference type="ARBA" id="ARBA00004383"/>
    </source>
</evidence>
<comment type="caution">
    <text evidence="12">The sequence shown here is derived from an EMBL/GenBank/DDBJ whole genome shotgun (WGS) entry which is preliminary data.</text>
</comment>
<evidence type="ECO:0000313" key="13">
    <source>
        <dbReference type="Proteomes" id="UP000319859"/>
    </source>
</evidence>
<evidence type="ECO:0000256" key="7">
    <source>
        <dbReference type="ARBA" id="ARBA00022927"/>
    </source>
</evidence>
<keyword evidence="6" id="KW-0812">Transmembrane</keyword>
<keyword evidence="3" id="KW-0813">Transport</keyword>
<sequence>MKIVYHRLRALALSAICLAPLFPAVAQDKPPPDPTRSRLDVTSFRQPDYPMASSRLGEQGRVGISVDCAVDGRVSDPKVTESSGFERLDNAVLAIIPGLRCFPGHDPASGKPIAGSVLFRYNFKLGPPAPSTSGLQLSRDNVRELLDIARAANPGLTIPEPVDSESRKAVWDLALNAKLTPEASRKPQDYPTAAAGPLQQLMSLSIAFFCSAEGRVTSVRVFNSSGNPKLDAAMADALPLQTACQPTTGPDHRPLASWGFIIHTFIPPPSSKP</sequence>
<dbReference type="GO" id="GO:0098797">
    <property type="term" value="C:plasma membrane protein complex"/>
    <property type="evidence" value="ECO:0007669"/>
    <property type="project" value="TreeGrafter"/>
</dbReference>
<dbReference type="Pfam" id="PF03544">
    <property type="entry name" value="TonB_C"/>
    <property type="match status" value="1"/>
</dbReference>
<protein>
    <submittedName>
        <fullName evidence="12">TonB family protein</fullName>
    </submittedName>
</protein>
<dbReference type="InterPro" id="IPR037682">
    <property type="entry name" value="TonB_C"/>
</dbReference>
<dbReference type="AlphaFoldDB" id="A0A560FMG1"/>
<keyword evidence="7" id="KW-0653">Protein transport</keyword>
<gene>
    <name evidence="12" type="ORF">FBZ89_103439</name>
</gene>
<dbReference type="SUPFAM" id="SSF74653">
    <property type="entry name" value="TolA/TonB C-terminal domain"/>
    <property type="match status" value="2"/>
</dbReference>
<evidence type="ECO:0000256" key="4">
    <source>
        <dbReference type="ARBA" id="ARBA00022475"/>
    </source>
</evidence>
<evidence type="ECO:0000256" key="3">
    <source>
        <dbReference type="ARBA" id="ARBA00022448"/>
    </source>
</evidence>
<dbReference type="EMBL" id="VITN01000003">
    <property type="protein sequence ID" value="TWB22808.1"/>
    <property type="molecule type" value="Genomic_DNA"/>
</dbReference>
<dbReference type="InterPro" id="IPR006260">
    <property type="entry name" value="TonB/TolA_C"/>
</dbReference>
<evidence type="ECO:0000313" key="12">
    <source>
        <dbReference type="EMBL" id="TWB22808.1"/>
    </source>
</evidence>
<dbReference type="InterPro" id="IPR051045">
    <property type="entry name" value="TonB-dependent_transducer"/>
</dbReference>
<dbReference type="Gene3D" id="3.30.1150.10">
    <property type="match status" value="2"/>
</dbReference>
<organism evidence="12 13">
    <name type="scientific">Nitrospirillum amazonense</name>
    <dbReference type="NCBI Taxonomy" id="28077"/>
    <lineage>
        <taxon>Bacteria</taxon>
        <taxon>Pseudomonadati</taxon>
        <taxon>Pseudomonadota</taxon>
        <taxon>Alphaproteobacteria</taxon>
        <taxon>Rhodospirillales</taxon>
        <taxon>Azospirillaceae</taxon>
        <taxon>Nitrospirillum</taxon>
    </lineage>
</organism>
<comment type="similarity">
    <text evidence="2">Belongs to the TonB family.</text>
</comment>
<evidence type="ECO:0000256" key="6">
    <source>
        <dbReference type="ARBA" id="ARBA00022692"/>
    </source>
</evidence>
<dbReference type="GO" id="GO:0015031">
    <property type="term" value="P:protein transport"/>
    <property type="evidence" value="ECO:0007669"/>
    <property type="project" value="UniProtKB-KW"/>
</dbReference>
<dbReference type="Proteomes" id="UP000319859">
    <property type="component" value="Unassembled WGS sequence"/>
</dbReference>
<dbReference type="PANTHER" id="PTHR33446:SF2">
    <property type="entry name" value="PROTEIN TONB"/>
    <property type="match status" value="1"/>
</dbReference>
<evidence type="ECO:0000256" key="2">
    <source>
        <dbReference type="ARBA" id="ARBA00006555"/>
    </source>
</evidence>
<dbReference type="RefSeq" id="WP_211115135.1">
    <property type="nucleotide sequence ID" value="NZ_VITN01000003.1"/>
</dbReference>
<dbReference type="GO" id="GO:0031992">
    <property type="term" value="F:energy transducer activity"/>
    <property type="evidence" value="ECO:0007669"/>
    <property type="project" value="TreeGrafter"/>
</dbReference>
<dbReference type="GO" id="GO:0055085">
    <property type="term" value="P:transmembrane transport"/>
    <property type="evidence" value="ECO:0007669"/>
    <property type="project" value="InterPro"/>
</dbReference>